<accession>A0A8J3NL74</accession>
<comment type="catalytic activity">
    <reaction evidence="4 5">
        <text>L-cysteine + L-glutamate + ATP = gamma-L-glutamyl-L-cysteine + ADP + phosphate + H(+)</text>
        <dbReference type="Rhea" id="RHEA:13285"/>
        <dbReference type="ChEBI" id="CHEBI:15378"/>
        <dbReference type="ChEBI" id="CHEBI:29985"/>
        <dbReference type="ChEBI" id="CHEBI:30616"/>
        <dbReference type="ChEBI" id="CHEBI:35235"/>
        <dbReference type="ChEBI" id="CHEBI:43474"/>
        <dbReference type="ChEBI" id="CHEBI:58173"/>
        <dbReference type="ChEBI" id="CHEBI:456216"/>
        <dbReference type="EC" id="6.3.2.2"/>
    </reaction>
</comment>
<dbReference type="Gene3D" id="3.30.590.20">
    <property type="match status" value="1"/>
</dbReference>
<comment type="function">
    <text evidence="5">ATP-dependent carboxylate-amine ligase which exhibits weak glutamate--cysteine ligase activity.</text>
</comment>
<dbReference type="AlphaFoldDB" id="A0A8J3NL74"/>
<protein>
    <recommendedName>
        <fullName evidence="5">Putative glutamate--cysteine ligase 2</fullName>
        <ecNumber evidence="5">6.3.2.2</ecNumber>
    </recommendedName>
    <alternativeName>
        <fullName evidence="5">Gamma-glutamylcysteine synthetase 2</fullName>
        <shortName evidence="5">GCS 2</shortName>
        <shortName evidence="5">Gamma-GCS 2</shortName>
    </alternativeName>
</protein>
<comment type="similarity">
    <text evidence="5">Belongs to the glutamate--cysteine ligase type 2 family. YbdK subfamily.</text>
</comment>
<dbReference type="NCBIfam" id="TIGR02050">
    <property type="entry name" value="gshA_cyan_rel"/>
    <property type="match status" value="1"/>
</dbReference>
<keyword evidence="3 5" id="KW-0067">ATP-binding</keyword>
<organism evidence="6 7">
    <name type="scientific">Catellatospora bangladeshensis</name>
    <dbReference type="NCBI Taxonomy" id="310355"/>
    <lineage>
        <taxon>Bacteria</taxon>
        <taxon>Bacillati</taxon>
        <taxon>Actinomycetota</taxon>
        <taxon>Actinomycetes</taxon>
        <taxon>Micromonosporales</taxon>
        <taxon>Micromonosporaceae</taxon>
        <taxon>Catellatospora</taxon>
    </lineage>
</organism>
<dbReference type="GO" id="GO:0005524">
    <property type="term" value="F:ATP binding"/>
    <property type="evidence" value="ECO:0007669"/>
    <property type="project" value="UniProtKB-KW"/>
</dbReference>
<evidence type="ECO:0000313" key="6">
    <source>
        <dbReference type="EMBL" id="GIF83501.1"/>
    </source>
</evidence>
<reference evidence="6 7" key="1">
    <citation type="submission" date="2021-01" db="EMBL/GenBank/DDBJ databases">
        <title>Whole genome shotgun sequence of Catellatospora bangladeshensis NBRC 107357.</title>
        <authorList>
            <person name="Komaki H."/>
            <person name="Tamura T."/>
        </authorList>
    </citation>
    <scope>NUCLEOTIDE SEQUENCE [LARGE SCALE GENOMIC DNA]</scope>
    <source>
        <strain evidence="6 7">NBRC 107357</strain>
    </source>
</reference>
<dbReference type="SUPFAM" id="SSF55931">
    <property type="entry name" value="Glutamine synthetase/guanido kinase"/>
    <property type="match status" value="1"/>
</dbReference>
<dbReference type="EMBL" id="BONF01000029">
    <property type="protein sequence ID" value="GIF83501.1"/>
    <property type="molecule type" value="Genomic_DNA"/>
</dbReference>
<comment type="caution">
    <text evidence="6">The sequence shown here is derived from an EMBL/GenBank/DDBJ whole genome shotgun (WGS) entry which is preliminary data.</text>
</comment>
<dbReference type="PANTHER" id="PTHR36510">
    <property type="entry name" value="GLUTAMATE--CYSTEINE LIGASE 2-RELATED"/>
    <property type="match status" value="1"/>
</dbReference>
<evidence type="ECO:0000256" key="3">
    <source>
        <dbReference type="ARBA" id="ARBA00022840"/>
    </source>
</evidence>
<keyword evidence="7" id="KW-1185">Reference proteome</keyword>
<name>A0A8J3NL74_9ACTN</name>
<dbReference type="InterPro" id="IPR050141">
    <property type="entry name" value="GCL_type2/YbdK_subfam"/>
</dbReference>
<dbReference type="Pfam" id="PF04107">
    <property type="entry name" value="GCS2"/>
    <property type="match status" value="1"/>
</dbReference>
<keyword evidence="2 5" id="KW-0547">Nucleotide-binding</keyword>
<dbReference type="PANTHER" id="PTHR36510:SF1">
    <property type="entry name" value="GLUTAMATE--CYSTEINE LIGASE 2-RELATED"/>
    <property type="match status" value="1"/>
</dbReference>
<dbReference type="RefSeq" id="WP_203750437.1">
    <property type="nucleotide sequence ID" value="NZ_BONF01000029.1"/>
</dbReference>
<keyword evidence="1 5" id="KW-0436">Ligase</keyword>
<dbReference type="InterPro" id="IPR006336">
    <property type="entry name" value="GCS2"/>
</dbReference>
<dbReference type="EC" id="6.3.2.2" evidence="5"/>
<evidence type="ECO:0000256" key="2">
    <source>
        <dbReference type="ARBA" id="ARBA00022741"/>
    </source>
</evidence>
<proteinExistence type="inferred from homology"/>
<evidence type="ECO:0000256" key="4">
    <source>
        <dbReference type="ARBA" id="ARBA00048819"/>
    </source>
</evidence>
<sequence length="381" mass="40923">MDAVSNGYRQRVGIADRSPMTVGVEEEFLLLDASSGNNLAVADQVLAQLTGQALEQSRHEFRQSMIEMVTPVCSDLTQLREQLTAARAVAAAAAAAAGARLVAVGATPIREADITRPAAERYERIIRQFGPVALDPALCGCHVHVGVPDRELAVQVCNHLRPWLPVIQAIAANSPFRAGADTGYASWRSIQLERWPSLGPSPYFADAAEYDRTVEQLITAGVMLDAGMVLWYARPSARYPTVEVRVADVAPTADDAVLVAGLVRALAATVLDDIRAGLPAPRLRSSLLGAAHWRAAHDGLEGQLLDPATGELRPAWDVVDDLLSFVGPALIRDGGLETVIAGTDRLRIEGTGAERQRRVHRRRGDIRDVLAYLAGETSVDA</sequence>
<dbReference type="GO" id="GO:0042398">
    <property type="term" value="P:modified amino acid biosynthetic process"/>
    <property type="evidence" value="ECO:0007669"/>
    <property type="project" value="InterPro"/>
</dbReference>
<dbReference type="NCBIfam" id="NF010041">
    <property type="entry name" value="PRK13517.1-1"/>
    <property type="match status" value="1"/>
</dbReference>
<dbReference type="GO" id="GO:0004357">
    <property type="term" value="F:glutamate-cysteine ligase activity"/>
    <property type="evidence" value="ECO:0007669"/>
    <property type="project" value="UniProtKB-EC"/>
</dbReference>
<dbReference type="InterPro" id="IPR011793">
    <property type="entry name" value="YbdK"/>
</dbReference>
<evidence type="ECO:0000313" key="7">
    <source>
        <dbReference type="Proteomes" id="UP000601223"/>
    </source>
</evidence>
<dbReference type="InterPro" id="IPR014746">
    <property type="entry name" value="Gln_synth/guanido_kin_cat_dom"/>
</dbReference>
<gene>
    <name evidence="6" type="primary">ybdK</name>
    <name evidence="6" type="ORF">Cba03nite_48500</name>
</gene>
<dbReference type="Proteomes" id="UP000601223">
    <property type="component" value="Unassembled WGS sequence"/>
</dbReference>
<evidence type="ECO:0000256" key="1">
    <source>
        <dbReference type="ARBA" id="ARBA00022598"/>
    </source>
</evidence>
<evidence type="ECO:0000256" key="5">
    <source>
        <dbReference type="HAMAP-Rule" id="MF_01609"/>
    </source>
</evidence>
<dbReference type="HAMAP" id="MF_01609">
    <property type="entry name" value="Glu_cys_ligase_2"/>
    <property type="match status" value="1"/>
</dbReference>